<keyword evidence="3 9" id="KW-0813">Transport</keyword>
<name>S5DKE2_9ACTN</name>
<comment type="similarity">
    <text evidence="2">Belongs to the binding-protein-dependent transport system permease family. MalFG subfamily.</text>
</comment>
<keyword evidence="6 9" id="KW-0812">Transmembrane</keyword>
<protein>
    <submittedName>
        <fullName evidence="11">ABC-type maltose transport systems permease component</fullName>
    </submittedName>
</protein>
<dbReference type="PROSITE" id="PS50928">
    <property type="entry name" value="ABC_TM1"/>
    <property type="match status" value="1"/>
</dbReference>
<keyword evidence="5" id="KW-0762">Sugar transport</keyword>
<dbReference type="GO" id="GO:0005886">
    <property type="term" value="C:plasma membrane"/>
    <property type="evidence" value="ECO:0007669"/>
    <property type="project" value="UniProtKB-SubCell"/>
</dbReference>
<comment type="subcellular location">
    <subcellularLocation>
        <location evidence="1 9">Cell membrane</location>
        <topology evidence="1 9">Multi-pass membrane protein</topology>
    </subcellularLocation>
</comment>
<feature type="transmembrane region" description="Helical" evidence="9">
    <location>
        <begin position="112"/>
        <end position="134"/>
    </location>
</feature>
<proteinExistence type="inferred from homology"/>
<dbReference type="PANTHER" id="PTHR32243:SF50">
    <property type="entry name" value="MALTOSE_MALTODEXTRIN TRANSPORT SYSTEM PERMEASE PROTEIN MALG"/>
    <property type="match status" value="1"/>
</dbReference>
<evidence type="ECO:0000313" key="11">
    <source>
        <dbReference type="EMBL" id="AGQ19239.1"/>
    </source>
</evidence>
<accession>S5DKE2</accession>
<dbReference type="InterPro" id="IPR000515">
    <property type="entry name" value="MetI-like"/>
</dbReference>
<dbReference type="GO" id="GO:0042956">
    <property type="term" value="P:maltodextrin transmembrane transport"/>
    <property type="evidence" value="ECO:0007669"/>
    <property type="project" value="TreeGrafter"/>
</dbReference>
<dbReference type="Pfam" id="PF00528">
    <property type="entry name" value="BPD_transp_1"/>
    <property type="match status" value="1"/>
</dbReference>
<dbReference type="AlphaFoldDB" id="S5DKE2"/>
<organism evidence="11">
    <name type="scientific">Candidatus Actinomarina minuta</name>
    <dbReference type="NCBI Taxonomy" id="1389454"/>
    <lineage>
        <taxon>Bacteria</taxon>
        <taxon>Bacillati</taxon>
        <taxon>Actinomycetota</taxon>
        <taxon>Actinomycetes</taxon>
        <taxon>Candidatus Actinomarinidae</taxon>
        <taxon>Candidatus Actinomarinales</taxon>
        <taxon>Candidatus Actinomarineae</taxon>
        <taxon>Candidatus Actinomarinaceae</taxon>
        <taxon>Candidatus Actinomarina</taxon>
    </lineage>
</organism>
<feature type="transmembrane region" description="Helical" evidence="9">
    <location>
        <begin position="81"/>
        <end position="100"/>
    </location>
</feature>
<evidence type="ECO:0000256" key="3">
    <source>
        <dbReference type="ARBA" id="ARBA00022448"/>
    </source>
</evidence>
<evidence type="ECO:0000256" key="5">
    <source>
        <dbReference type="ARBA" id="ARBA00022597"/>
    </source>
</evidence>
<evidence type="ECO:0000256" key="4">
    <source>
        <dbReference type="ARBA" id="ARBA00022475"/>
    </source>
</evidence>
<evidence type="ECO:0000256" key="7">
    <source>
        <dbReference type="ARBA" id="ARBA00022989"/>
    </source>
</evidence>
<keyword evidence="8 9" id="KW-0472">Membrane</keyword>
<feature type="transmembrane region" description="Helical" evidence="9">
    <location>
        <begin position="140"/>
        <end position="163"/>
    </location>
</feature>
<dbReference type="InterPro" id="IPR050901">
    <property type="entry name" value="BP-dep_ABC_trans_perm"/>
</dbReference>
<keyword evidence="7 9" id="KW-1133">Transmembrane helix</keyword>
<dbReference type="SUPFAM" id="SSF161098">
    <property type="entry name" value="MetI-like"/>
    <property type="match status" value="1"/>
</dbReference>
<feature type="domain" description="ABC transmembrane type-1" evidence="10">
    <location>
        <begin position="75"/>
        <end position="273"/>
    </location>
</feature>
<keyword evidence="4" id="KW-1003">Cell membrane</keyword>
<evidence type="ECO:0000256" key="8">
    <source>
        <dbReference type="ARBA" id="ARBA00023136"/>
    </source>
</evidence>
<evidence type="ECO:0000256" key="6">
    <source>
        <dbReference type="ARBA" id="ARBA00022692"/>
    </source>
</evidence>
<feature type="transmembrane region" description="Helical" evidence="9">
    <location>
        <begin position="205"/>
        <end position="228"/>
    </location>
</feature>
<evidence type="ECO:0000256" key="2">
    <source>
        <dbReference type="ARBA" id="ARBA00009047"/>
    </source>
</evidence>
<dbReference type="PANTHER" id="PTHR32243">
    <property type="entry name" value="MALTOSE TRANSPORT SYSTEM PERMEASE-RELATED"/>
    <property type="match status" value="1"/>
</dbReference>
<feature type="transmembrane region" description="Helical" evidence="9">
    <location>
        <begin position="252"/>
        <end position="273"/>
    </location>
</feature>
<dbReference type="EMBL" id="KC811126">
    <property type="protein sequence ID" value="AGQ19239.1"/>
    <property type="molecule type" value="Genomic_DNA"/>
</dbReference>
<evidence type="ECO:0000256" key="1">
    <source>
        <dbReference type="ARBA" id="ARBA00004651"/>
    </source>
</evidence>
<evidence type="ECO:0000259" key="10">
    <source>
        <dbReference type="PROSITE" id="PS50928"/>
    </source>
</evidence>
<dbReference type="Gene3D" id="1.10.3720.10">
    <property type="entry name" value="MetI-like"/>
    <property type="match status" value="1"/>
</dbReference>
<sequence>METFRFNIWFREFGWRHLVAIIFVIFAIYPILYVLTNSFADFANLTNSKLIPDSLTLKHYKLLTGNPLVPYSDWLYNTYKISIIAAFFNVFLGTLAAYAFSRLQFKGRRASLLTLVIVQMFPSFLAFVAIYLLFFQISDVIPIMGLGTHFGLILVYLGGSIGFNSWLIKGFMDTISPSLDEAAKVDGASEFQIFSKIIAPLTRPILIVIFVITFIGIYSDYILAAIFLKDKNLWTVAVGINTVFVDDFNADWGVIAASSVIAATPIAMLFIFFQKQITGGLTAGSVKG</sequence>
<dbReference type="CDD" id="cd06261">
    <property type="entry name" value="TM_PBP2"/>
    <property type="match status" value="1"/>
</dbReference>
<evidence type="ECO:0000256" key="9">
    <source>
        <dbReference type="RuleBase" id="RU363032"/>
    </source>
</evidence>
<feature type="transmembrane region" description="Helical" evidence="9">
    <location>
        <begin position="15"/>
        <end position="35"/>
    </location>
</feature>
<dbReference type="GO" id="GO:0015423">
    <property type="term" value="F:ABC-type maltose transporter activity"/>
    <property type="evidence" value="ECO:0007669"/>
    <property type="project" value="TreeGrafter"/>
</dbReference>
<dbReference type="InterPro" id="IPR035906">
    <property type="entry name" value="MetI-like_sf"/>
</dbReference>
<reference evidence="11" key="1">
    <citation type="journal article" date="2013" name="Sci. Rep.">
        <title>Metagenomics uncovers a new group of low GC and ultra-small marine Actinobacteria.</title>
        <authorList>
            <person name="Ghai R."/>
            <person name="Mizuno C.M."/>
            <person name="Picazo A."/>
            <person name="Camacho A."/>
            <person name="Rodriguez-Valera F."/>
        </authorList>
    </citation>
    <scope>NUCLEOTIDE SEQUENCE</scope>
</reference>